<organism evidence="7 8">
    <name type="scientific">Branchiostoma lanceolatum</name>
    <name type="common">Common lancelet</name>
    <name type="synonym">Amphioxus lanceolatum</name>
    <dbReference type="NCBI Taxonomy" id="7740"/>
    <lineage>
        <taxon>Eukaryota</taxon>
        <taxon>Metazoa</taxon>
        <taxon>Chordata</taxon>
        <taxon>Cephalochordata</taxon>
        <taxon>Leptocardii</taxon>
        <taxon>Amphioxiformes</taxon>
        <taxon>Branchiostomatidae</taxon>
        <taxon>Branchiostoma</taxon>
    </lineage>
</organism>
<evidence type="ECO:0000313" key="8">
    <source>
        <dbReference type="Proteomes" id="UP000838412"/>
    </source>
</evidence>
<evidence type="ECO:0000256" key="3">
    <source>
        <dbReference type="PROSITE-ProRule" id="PRU00261"/>
    </source>
</evidence>
<dbReference type="OrthoDB" id="6369184at2759"/>
<gene>
    <name evidence="7" type="primary">KREMEN2</name>
    <name evidence="7" type="ORF">BLAG_LOCUS15641</name>
</gene>
<dbReference type="SUPFAM" id="SSF57016">
    <property type="entry name" value="Plant lectins/antimicrobial peptides"/>
    <property type="match status" value="1"/>
</dbReference>
<feature type="chain" id="PRO_5035430532" evidence="4">
    <location>
        <begin position="36"/>
        <end position="428"/>
    </location>
</feature>
<feature type="domain" description="WSC" evidence="6">
    <location>
        <begin position="325"/>
        <end position="425"/>
    </location>
</feature>
<keyword evidence="2" id="KW-0677">Repeat</keyword>
<dbReference type="Gene3D" id="3.30.60.10">
    <property type="entry name" value="Endochitinase-like"/>
    <property type="match status" value="3"/>
</dbReference>
<dbReference type="Pfam" id="PF01822">
    <property type="entry name" value="WSC"/>
    <property type="match status" value="1"/>
</dbReference>
<dbReference type="InterPro" id="IPR036861">
    <property type="entry name" value="Endochitinase-like_sf"/>
</dbReference>
<dbReference type="EMBL" id="OV696688">
    <property type="protein sequence ID" value="CAH1257880.1"/>
    <property type="molecule type" value="Genomic_DNA"/>
</dbReference>
<sequence length="428" mass="46037">MFPFMQEAETMKRTAFKVATLVVLTLMLTVRGQQSEPPPDALVVPIHEDIPVETPPKFRNDYRCGPDFPAKGSKIAQCDPDGVSPCCSPFGWCGETDRFCDCEGCIDYSRLATGSGSGPSSRTTETMKGTAFQVATLVVLALMLAARGQELVEVPPEAPAAHGGHEGIPVEGLGELSGFLAGLFGLLGGLGGGLKPGAAPKKWREDYQCGPDYPAEDGNPAECDPDGIYPCCSPYSWCGITPDHCDCPGCTDYREPGSGTGTDAVEGELTWRNDNRCGWGFPAEGAEEAECNPNGVFACCSPYGWCGVAPEYCDCPGCIDYGHYGVRNLGCYTDSKERMMSHGPEIFRNTLTNDICLDYCREMGYAYAGTEYYEECFCGTEEDFARNLEGKEILYESCDTPCVGDDPSITTMCGGAWKLSVFKVGSAK</sequence>
<name>A0A8J9ZP68_BRALA</name>
<dbReference type="InterPro" id="IPR002889">
    <property type="entry name" value="WSC_carb-bd"/>
</dbReference>
<evidence type="ECO:0000256" key="2">
    <source>
        <dbReference type="ARBA" id="ARBA00022737"/>
    </source>
</evidence>
<dbReference type="GO" id="GO:0008061">
    <property type="term" value="F:chitin binding"/>
    <property type="evidence" value="ECO:0007669"/>
    <property type="project" value="UniProtKB-UniRule"/>
</dbReference>
<dbReference type="InterPro" id="IPR001002">
    <property type="entry name" value="Chitin-bd_1"/>
</dbReference>
<dbReference type="InterPro" id="IPR051589">
    <property type="entry name" value="Sialate-O-sulfotransferase"/>
</dbReference>
<dbReference type="PROSITE" id="PS50941">
    <property type="entry name" value="CHIT_BIND_I_2"/>
    <property type="match status" value="1"/>
</dbReference>
<protein>
    <submittedName>
        <fullName evidence="7">KREMEN2 protein</fullName>
    </submittedName>
</protein>
<keyword evidence="8" id="KW-1185">Reference proteome</keyword>
<dbReference type="CDD" id="cd10909">
    <property type="entry name" value="ChtBD1_GH18_2"/>
    <property type="match status" value="1"/>
</dbReference>
<evidence type="ECO:0000256" key="4">
    <source>
        <dbReference type="SAM" id="SignalP"/>
    </source>
</evidence>
<dbReference type="AlphaFoldDB" id="A0A8J9ZP68"/>
<evidence type="ECO:0000313" key="7">
    <source>
        <dbReference type="EMBL" id="CAH1257880.1"/>
    </source>
</evidence>
<keyword evidence="3" id="KW-1015">Disulfide bond</keyword>
<comment type="caution">
    <text evidence="3">Lacks conserved residue(s) required for the propagation of feature annotation.</text>
</comment>
<dbReference type="PANTHER" id="PTHR45964:SF5">
    <property type="entry name" value="WSCD FAMILY MEMBER CG9164"/>
    <property type="match status" value="1"/>
</dbReference>
<dbReference type="SMART" id="SM00321">
    <property type="entry name" value="WSC"/>
    <property type="match status" value="1"/>
</dbReference>
<dbReference type="PANTHER" id="PTHR45964">
    <property type="entry name" value="WSCD FAMILY MEMBER CG9164"/>
    <property type="match status" value="1"/>
</dbReference>
<feature type="domain" description="Chitin-binding type-1" evidence="5">
    <location>
        <begin position="274"/>
        <end position="333"/>
    </location>
</feature>
<feature type="disulfide bond" evidence="3">
    <location>
        <begin position="299"/>
        <end position="313"/>
    </location>
</feature>
<dbReference type="SMART" id="SM00270">
    <property type="entry name" value="ChtBD1"/>
    <property type="match status" value="3"/>
</dbReference>
<evidence type="ECO:0000259" key="6">
    <source>
        <dbReference type="PROSITE" id="PS51212"/>
    </source>
</evidence>
<feature type="signal peptide" evidence="4">
    <location>
        <begin position="1"/>
        <end position="35"/>
    </location>
</feature>
<evidence type="ECO:0000259" key="5">
    <source>
        <dbReference type="PROSITE" id="PS50941"/>
    </source>
</evidence>
<keyword evidence="4" id="KW-0732">Signal</keyword>
<accession>A0A8J9ZP68</accession>
<dbReference type="Proteomes" id="UP000838412">
    <property type="component" value="Chromosome 3"/>
</dbReference>
<proteinExistence type="predicted"/>
<reference evidence="7" key="1">
    <citation type="submission" date="2022-01" db="EMBL/GenBank/DDBJ databases">
        <authorList>
            <person name="Braso-Vives M."/>
        </authorList>
    </citation>
    <scope>NUCLEOTIDE SEQUENCE</scope>
</reference>
<dbReference type="PROSITE" id="PS51212">
    <property type="entry name" value="WSC"/>
    <property type="match status" value="1"/>
</dbReference>
<evidence type="ECO:0000256" key="1">
    <source>
        <dbReference type="ARBA" id="ARBA00022669"/>
    </source>
</evidence>
<keyword evidence="1 3" id="KW-0147">Chitin-binding</keyword>